<feature type="region of interest" description="Disordered" evidence="9">
    <location>
        <begin position="39"/>
        <end position="85"/>
    </location>
</feature>
<dbReference type="PROSITE" id="PS51762">
    <property type="entry name" value="GH16_2"/>
    <property type="match status" value="1"/>
</dbReference>
<feature type="domain" description="GH16" evidence="11">
    <location>
        <begin position="76"/>
        <end position="328"/>
    </location>
</feature>
<evidence type="ECO:0000256" key="7">
    <source>
        <dbReference type="ARBA" id="ARBA00023180"/>
    </source>
</evidence>
<dbReference type="Pfam" id="PF03935">
    <property type="entry name" value="SKN1_KRE6_Sbg1"/>
    <property type="match status" value="1"/>
</dbReference>
<comment type="subcellular location">
    <subcellularLocation>
        <location evidence="1">Membrane</location>
        <topology evidence="1">Single-pass type II membrane protein</topology>
    </subcellularLocation>
</comment>
<keyword evidence="8" id="KW-0961">Cell wall biogenesis/degradation</keyword>
<feature type="transmembrane region" description="Helical" evidence="10">
    <location>
        <begin position="12"/>
        <end position="32"/>
    </location>
</feature>
<keyword evidence="7" id="KW-0325">Glycoprotein</keyword>
<dbReference type="Proteomes" id="UP001479436">
    <property type="component" value="Unassembled WGS sequence"/>
</dbReference>
<dbReference type="PANTHER" id="PTHR31361">
    <property type="entry name" value="BETA-GLUCAN SYNTHESIS-ASSOCIATED PROTEIN KRE6-RELATED"/>
    <property type="match status" value="1"/>
</dbReference>
<keyword evidence="4" id="KW-0735">Signal-anchor</keyword>
<keyword evidence="6 10" id="KW-0472">Membrane</keyword>
<dbReference type="PANTHER" id="PTHR31361:SF1">
    <property type="entry name" value="BETA-GLUCAN SYNTHESIS-ASSOCIATED PROTEIN KRE6-RELATED"/>
    <property type="match status" value="1"/>
</dbReference>
<organism evidence="12 13">
    <name type="scientific">Basidiobolus ranarum</name>
    <dbReference type="NCBI Taxonomy" id="34480"/>
    <lineage>
        <taxon>Eukaryota</taxon>
        <taxon>Fungi</taxon>
        <taxon>Fungi incertae sedis</taxon>
        <taxon>Zoopagomycota</taxon>
        <taxon>Entomophthoromycotina</taxon>
        <taxon>Basidiobolomycetes</taxon>
        <taxon>Basidiobolales</taxon>
        <taxon>Basidiobolaceae</taxon>
        <taxon>Basidiobolus</taxon>
    </lineage>
</organism>
<dbReference type="SUPFAM" id="SSF49899">
    <property type="entry name" value="Concanavalin A-like lectins/glucanases"/>
    <property type="match status" value="1"/>
</dbReference>
<dbReference type="EMBL" id="JASJQH010000853">
    <property type="protein sequence ID" value="KAK9762729.1"/>
    <property type="molecule type" value="Genomic_DNA"/>
</dbReference>
<feature type="compositionally biased region" description="Low complexity" evidence="9">
    <location>
        <begin position="57"/>
        <end position="77"/>
    </location>
</feature>
<evidence type="ECO:0000313" key="12">
    <source>
        <dbReference type="EMBL" id="KAK9762729.1"/>
    </source>
</evidence>
<evidence type="ECO:0000256" key="5">
    <source>
        <dbReference type="ARBA" id="ARBA00022989"/>
    </source>
</evidence>
<dbReference type="InterPro" id="IPR005629">
    <property type="entry name" value="Skn1/Kre6/Sbg1"/>
</dbReference>
<dbReference type="InterPro" id="IPR000757">
    <property type="entry name" value="Beta-glucanase-like"/>
</dbReference>
<evidence type="ECO:0000256" key="8">
    <source>
        <dbReference type="ARBA" id="ARBA00023316"/>
    </source>
</evidence>
<protein>
    <submittedName>
        <fullName evidence="12">Beta-glucan synthesis-associated protein</fullName>
    </submittedName>
</protein>
<comment type="caution">
    <text evidence="12">The sequence shown here is derived from an EMBL/GenBank/DDBJ whole genome shotgun (WGS) entry which is preliminary data.</text>
</comment>
<evidence type="ECO:0000313" key="13">
    <source>
        <dbReference type="Proteomes" id="UP001479436"/>
    </source>
</evidence>
<sequence>MGFFQTHRSIKLWAIVITVVGLICLVVITPIVRHEKNKNHHRDDYNADVKASPQGKSGTTSSGPTSTVTSTATPVSSWIDPDTPKEFTTKMAGGQNFTLVFSDEFEKAGRTFAEGDDPKWTAVNLHYWSTGDYEWYSPDAVSTSDGSMKITMSKHEINGQSYMSGMVQSWNKFCFTGGIIEVNVSLPGSSDVPGFWPAIWTLGNLGRAGYGATTDGTWPYTYDTCDAAVAANQSMPRGFSNQPGQKLNKCVCPGEDHPNPGVGRGAPEIDIFEVSVNSKKVGIASLSDQVAPFNVGDVADGKYMHFYDPKAWRNGWPGGPLQQCVSGN</sequence>
<keyword evidence="3 10" id="KW-0812">Transmembrane</keyword>
<evidence type="ECO:0000259" key="11">
    <source>
        <dbReference type="PROSITE" id="PS51762"/>
    </source>
</evidence>
<evidence type="ECO:0000256" key="1">
    <source>
        <dbReference type="ARBA" id="ARBA00004606"/>
    </source>
</evidence>
<evidence type="ECO:0000256" key="9">
    <source>
        <dbReference type="SAM" id="MobiDB-lite"/>
    </source>
</evidence>
<dbReference type="Gene3D" id="2.60.120.200">
    <property type="match status" value="1"/>
</dbReference>
<evidence type="ECO:0000256" key="3">
    <source>
        <dbReference type="ARBA" id="ARBA00022692"/>
    </source>
</evidence>
<keyword evidence="5 10" id="KW-1133">Transmembrane helix</keyword>
<keyword evidence="13" id="KW-1185">Reference proteome</keyword>
<evidence type="ECO:0000256" key="10">
    <source>
        <dbReference type="SAM" id="Phobius"/>
    </source>
</evidence>
<evidence type="ECO:0000256" key="6">
    <source>
        <dbReference type="ARBA" id="ARBA00023136"/>
    </source>
</evidence>
<gene>
    <name evidence="12" type="primary">KRE6_3</name>
    <name evidence="12" type="ORF">K7432_011268</name>
</gene>
<name>A0ABR2WMN0_9FUNG</name>
<evidence type="ECO:0000256" key="4">
    <source>
        <dbReference type="ARBA" id="ARBA00022968"/>
    </source>
</evidence>
<dbReference type="InterPro" id="IPR013320">
    <property type="entry name" value="ConA-like_dom_sf"/>
</dbReference>
<comment type="similarity">
    <text evidence="2">Belongs to the SKN1/KRE6 family.</text>
</comment>
<accession>A0ABR2WMN0</accession>
<proteinExistence type="inferred from homology"/>
<reference evidence="12 13" key="1">
    <citation type="submission" date="2023-04" db="EMBL/GenBank/DDBJ databases">
        <title>Genome of Basidiobolus ranarum AG-B5.</title>
        <authorList>
            <person name="Stajich J.E."/>
            <person name="Carter-House D."/>
            <person name="Gryganskyi A."/>
        </authorList>
    </citation>
    <scope>NUCLEOTIDE SEQUENCE [LARGE SCALE GENOMIC DNA]</scope>
    <source>
        <strain evidence="12 13">AG-B5</strain>
    </source>
</reference>
<evidence type="ECO:0000256" key="2">
    <source>
        <dbReference type="ARBA" id="ARBA00010962"/>
    </source>
</evidence>